<dbReference type="CDD" id="cd00090">
    <property type="entry name" value="HTH_ARSR"/>
    <property type="match status" value="1"/>
</dbReference>
<dbReference type="InterPro" id="IPR051081">
    <property type="entry name" value="HTH_MetalResp_TranReg"/>
</dbReference>
<dbReference type="OrthoDB" id="3401849at2"/>
<evidence type="ECO:0000259" key="4">
    <source>
        <dbReference type="PROSITE" id="PS50987"/>
    </source>
</evidence>
<dbReference type="EMBL" id="CP036402">
    <property type="protein sequence ID" value="QBI19948.1"/>
    <property type="molecule type" value="Genomic_DNA"/>
</dbReference>
<dbReference type="AlphaFoldDB" id="A0A411YFE2"/>
<gene>
    <name evidence="5" type="ORF">ER308_10505</name>
</gene>
<dbReference type="Gene3D" id="1.10.10.10">
    <property type="entry name" value="Winged helix-like DNA-binding domain superfamily/Winged helix DNA-binding domain"/>
    <property type="match status" value="1"/>
</dbReference>
<name>A0A411YFE2_9ACTN</name>
<dbReference type="InterPro" id="IPR036390">
    <property type="entry name" value="WH_DNA-bd_sf"/>
</dbReference>
<dbReference type="GO" id="GO:0003700">
    <property type="term" value="F:DNA-binding transcription factor activity"/>
    <property type="evidence" value="ECO:0007669"/>
    <property type="project" value="InterPro"/>
</dbReference>
<dbReference type="PANTHER" id="PTHR33154:SF36">
    <property type="entry name" value="TRANSCRIPTIONAL REGULATOR"/>
    <property type="match status" value="1"/>
</dbReference>
<evidence type="ECO:0000256" key="2">
    <source>
        <dbReference type="ARBA" id="ARBA00023125"/>
    </source>
</evidence>
<organism evidence="5 6">
    <name type="scientific">Egibacter rhizosphaerae</name>
    <dbReference type="NCBI Taxonomy" id="1670831"/>
    <lineage>
        <taxon>Bacteria</taxon>
        <taxon>Bacillati</taxon>
        <taxon>Actinomycetota</taxon>
        <taxon>Nitriliruptoria</taxon>
        <taxon>Egibacterales</taxon>
        <taxon>Egibacteraceae</taxon>
        <taxon>Egibacter</taxon>
    </lineage>
</organism>
<dbReference type="SMART" id="SM00418">
    <property type="entry name" value="HTH_ARSR"/>
    <property type="match status" value="1"/>
</dbReference>
<evidence type="ECO:0000256" key="1">
    <source>
        <dbReference type="ARBA" id="ARBA00023015"/>
    </source>
</evidence>
<keyword evidence="1" id="KW-0805">Transcription regulation</keyword>
<protein>
    <submittedName>
        <fullName evidence="5">Metalloregulator ArsR/SmtB family transcription factor</fullName>
    </submittedName>
</protein>
<dbReference type="PRINTS" id="PR00778">
    <property type="entry name" value="HTHARSR"/>
</dbReference>
<feature type="domain" description="HTH arsR-type" evidence="4">
    <location>
        <begin position="7"/>
        <end position="101"/>
    </location>
</feature>
<keyword evidence="3" id="KW-0804">Transcription</keyword>
<dbReference type="Proteomes" id="UP000291469">
    <property type="component" value="Chromosome"/>
</dbReference>
<evidence type="ECO:0000313" key="5">
    <source>
        <dbReference type="EMBL" id="QBI19948.1"/>
    </source>
</evidence>
<sequence length="120" mass="12689">MTELAEHAPDDAAVAAKLFRGLADPTRLAILLELLRGERRVVDLVERIGGSQSNISAHLACLKDCGLVTDRPVGRASVHRLASPAVTDLLRQAEHVLEETGHAVALCPTYDEGTASGPSS</sequence>
<dbReference type="InterPro" id="IPR001845">
    <property type="entry name" value="HTH_ArsR_DNA-bd_dom"/>
</dbReference>
<proteinExistence type="predicted"/>
<evidence type="ECO:0000313" key="6">
    <source>
        <dbReference type="Proteomes" id="UP000291469"/>
    </source>
</evidence>
<dbReference type="PANTHER" id="PTHR33154">
    <property type="entry name" value="TRANSCRIPTIONAL REGULATOR, ARSR FAMILY"/>
    <property type="match status" value="1"/>
</dbReference>
<evidence type="ECO:0000256" key="3">
    <source>
        <dbReference type="ARBA" id="ARBA00023163"/>
    </source>
</evidence>
<dbReference type="Pfam" id="PF01022">
    <property type="entry name" value="HTH_5"/>
    <property type="match status" value="1"/>
</dbReference>
<keyword evidence="2" id="KW-0238">DNA-binding</keyword>
<dbReference type="RefSeq" id="WP_131154945.1">
    <property type="nucleotide sequence ID" value="NZ_CP036402.1"/>
</dbReference>
<dbReference type="SUPFAM" id="SSF46785">
    <property type="entry name" value="Winged helix' DNA-binding domain"/>
    <property type="match status" value="1"/>
</dbReference>
<dbReference type="GO" id="GO:0003677">
    <property type="term" value="F:DNA binding"/>
    <property type="evidence" value="ECO:0007669"/>
    <property type="project" value="UniProtKB-KW"/>
</dbReference>
<keyword evidence="6" id="KW-1185">Reference proteome</keyword>
<dbReference type="KEGG" id="erz:ER308_10505"/>
<accession>A0A411YFE2</accession>
<dbReference type="InterPro" id="IPR036388">
    <property type="entry name" value="WH-like_DNA-bd_sf"/>
</dbReference>
<dbReference type="NCBIfam" id="NF033788">
    <property type="entry name" value="HTH_metalloreg"/>
    <property type="match status" value="1"/>
</dbReference>
<dbReference type="InterPro" id="IPR011991">
    <property type="entry name" value="ArsR-like_HTH"/>
</dbReference>
<dbReference type="PROSITE" id="PS50987">
    <property type="entry name" value="HTH_ARSR_2"/>
    <property type="match status" value="1"/>
</dbReference>
<reference evidence="5 6" key="1">
    <citation type="submission" date="2019-01" db="EMBL/GenBank/DDBJ databases">
        <title>Egibacter rhizosphaerae EGI 80759T.</title>
        <authorList>
            <person name="Chen D.-D."/>
            <person name="Tian Y."/>
            <person name="Jiao J.-Y."/>
            <person name="Zhang X.-T."/>
            <person name="Zhang Y.-G."/>
            <person name="Zhang Y."/>
            <person name="Xiao M."/>
            <person name="Shu W.-S."/>
            <person name="Li W.-J."/>
        </authorList>
    </citation>
    <scope>NUCLEOTIDE SEQUENCE [LARGE SCALE GENOMIC DNA]</scope>
    <source>
        <strain evidence="5 6">EGI 80759</strain>
    </source>
</reference>